<feature type="domain" description="EF-hand" evidence="9">
    <location>
        <begin position="100"/>
        <end position="135"/>
    </location>
</feature>
<evidence type="ECO:0000256" key="7">
    <source>
        <dbReference type="SAM" id="Coils"/>
    </source>
</evidence>
<dbReference type="Gene3D" id="2.130.10.30">
    <property type="entry name" value="Regulator of chromosome condensation 1/beta-lactamase-inhibitor protein II"/>
    <property type="match status" value="1"/>
</dbReference>
<evidence type="ECO:0000256" key="3">
    <source>
        <dbReference type="ARBA" id="ARBA00022737"/>
    </source>
</evidence>
<keyword evidence="3" id="KW-0677">Repeat</keyword>
<feature type="repeat" description="RCC1" evidence="6">
    <location>
        <begin position="833"/>
        <end position="886"/>
    </location>
</feature>
<proteinExistence type="inferred from homology"/>
<feature type="compositionally biased region" description="Acidic residues" evidence="8">
    <location>
        <begin position="69"/>
        <end position="83"/>
    </location>
</feature>
<dbReference type="InterPro" id="IPR006585">
    <property type="entry name" value="FTP1"/>
</dbReference>
<dbReference type="InterPro" id="IPR051210">
    <property type="entry name" value="Ub_ligase/GEF_domain"/>
</dbReference>
<feature type="compositionally biased region" description="Acidic residues" evidence="8">
    <location>
        <begin position="1311"/>
        <end position="1324"/>
    </location>
</feature>
<dbReference type="SUPFAM" id="SSF47473">
    <property type="entry name" value="EF-hand"/>
    <property type="match status" value="1"/>
</dbReference>
<sequence length="1416" mass="155775">MSSALARLQSNETNDAANAVALQAKSAEDKFDPADGARGVPGRGMTPDVRGGEQANRTAQSARTVIGDGDSDVSDEDHDEGADGDGVANNDERADLIGNLAKMDPADVFKEFDTDGSGLISFEEFRAMLPRLGIKMSVPKMLKYFRMCDADGSGEIDFEEFKIALFACDPDSGNPVGFAPNALLTPLDAFEMFDEDGTGQIDEDEFFFVLEYLGLAVSDEKQEELFLKYDTDGSGFIDYAEFKQVWLRVGNTKKELLDRGVAIPKFATKNQLMKMLETILDEEEEKERMALAEADRWRKWQAIISSKGKYIAKAKRRAEVELRAALDTAGQVYVFGGGTYDQFDGFVKKDMSTKSYQQDGFDQMTELWFRRVRPGQIGQGKKGKGEGAEMPTPEMDAGAMGIEDPRVEAATSAFHGINAASNTCALWGRRTKEVAISDNVMFALTDLGEIFAWGGTDHWWHEVEPDSYWQTNWRGDTTARSKMLLMTEDKKSPEEEEATTLDSPEDIEADKLKLVVQYYGHWMPPPGAEDRLKYIKGDLMPKVRFEEVQLSLEVRGKPCSGMTKNEMVDILHKDFVLEKKVLGERAHRKIRELEIEIMQLMAKKRNTMANKIKLEVNDMWRPLKEIQAEEMAQDYAKSTIERQAKYTKLEEGYEKWFQHINKSREGALPLFTPRGNSYKMEVSGITERGTEVKTPRGYASCVSILAGSNHAGVIHQNGQLYMWGMGISGRLGLDDTEGGNPRADTNRPTLVQALQGKPVVRADAGYSHSAAIVSGGELYIWGGASSGKLGLGKLTSNQECYCSVPTRVIIPKCRKIRRVSCGANHSACVGSGGELYVWGCGDGGRLGLGVENMVTQYSPVLVEKMLHKTFGNVSCGYFQTLALTAVKDQVTGGGGAKMKALSGGEVFVAGPANVLGKFCPEFDDYENLRAQPGQMAVVYRQVSSGFGHQAAVTSEGELLCWGNNRNGCCGQNVEELFVDSPIPVKCLYEAPKNLAVKKACRQSSVYGDMDAFIAVEGSNEGVLTDGDCIHTQQDAQPWWEVDLGKFAVINTIKLWNRTDEPVDMSMPRDKFTGRLFPVWIMVSPEPFPDGVGGDNLRKCLDMCAARVRLSEIKRLSTWQVPENITGRYVRVQLEGFNFLHFSMLEVFGIFGINRSVGRVNFAAAGKNVTSAVIRPSMDPRDVETAYQRAVASDSYNADILRQFETFALEYGKFGRGDPKQNIGICILCKGGQMCETCNMKFEHRDELEKMPLGPGGRLRRLESISAFLLDADKPPLEFVPKVRPPPPGLIGGVTDGIKNFFGFGKKKKDGEEGDEDGEGEGEEGGEGKKKGKGKKGGKAGAGMLGKFGFGKKKKKGGDGGEGEEGEQEGEGEGGEGEEEEEEESGEEESGDEESGDEEEESDGEEEESDADEEKKN</sequence>
<feature type="domain" description="EF-hand" evidence="9">
    <location>
        <begin position="136"/>
        <end position="171"/>
    </location>
</feature>
<protein>
    <recommendedName>
        <fullName evidence="9">EF-hand domain-containing protein</fullName>
    </recommendedName>
</protein>
<dbReference type="Proteomes" id="UP001165065">
    <property type="component" value="Unassembled WGS sequence"/>
</dbReference>
<evidence type="ECO:0000256" key="2">
    <source>
        <dbReference type="ARBA" id="ARBA00022723"/>
    </source>
</evidence>
<feature type="coiled-coil region" evidence="7">
    <location>
        <begin position="583"/>
        <end position="610"/>
    </location>
</feature>
<feature type="region of interest" description="Disordered" evidence="8">
    <location>
        <begin position="1304"/>
        <end position="1416"/>
    </location>
</feature>
<evidence type="ECO:0000313" key="10">
    <source>
        <dbReference type="EMBL" id="GMI44594.1"/>
    </source>
</evidence>
<dbReference type="InterPro" id="IPR011992">
    <property type="entry name" value="EF-hand-dom_pair"/>
</dbReference>
<dbReference type="EMBL" id="BRYA01001487">
    <property type="protein sequence ID" value="GMI44594.1"/>
    <property type="molecule type" value="Genomic_DNA"/>
</dbReference>
<evidence type="ECO:0000256" key="6">
    <source>
        <dbReference type="PROSITE-ProRule" id="PRU00235"/>
    </source>
</evidence>
<dbReference type="PROSITE" id="PS50012">
    <property type="entry name" value="RCC1_3"/>
    <property type="match status" value="3"/>
</dbReference>
<dbReference type="PRINTS" id="PR00633">
    <property type="entry name" value="RCCNDNSATION"/>
</dbReference>
<dbReference type="Pfam" id="PF22633">
    <property type="entry name" value="F5_F8_type_C_2"/>
    <property type="match status" value="1"/>
</dbReference>
<feature type="compositionally biased region" description="Acidic residues" evidence="8">
    <location>
        <begin position="1360"/>
        <end position="1416"/>
    </location>
</feature>
<evidence type="ECO:0000256" key="4">
    <source>
        <dbReference type="ARBA" id="ARBA00022837"/>
    </source>
</evidence>
<dbReference type="SMART" id="SM00607">
    <property type="entry name" value="FTP"/>
    <property type="match status" value="1"/>
</dbReference>
<feature type="compositionally biased region" description="Polar residues" evidence="8">
    <location>
        <begin position="1"/>
        <end position="16"/>
    </location>
</feature>
<comment type="caution">
    <text evidence="10">The sequence shown here is derived from an EMBL/GenBank/DDBJ whole genome shotgun (WGS) entry which is preliminary data.</text>
</comment>
<feature type="domain" description="EF-hand" evidence="9">
    <location>
        <begin position="188"/>
        <end position="216"/>
    </location>
</feature>
<dbReference type="SUPFAM" id="SSF50985">
    <property type="entry name" value="RCC1/BLIP-II"/>
    <property type="match status" value="2"/>
</dbReference>
<dbReference type="InterPro" id="IPR002048">
    <property type="entry name" value="EF_hand_dom"/>
</dbReference>
<dbReference type="InterPro" id="IPR058923">
    <property type="entry name" value="RCC1-like_dom"/>
</dbReference>
<dbReference type="SMART" id="SM00054">
    <property type="entry name" value="EFh"/>
    <property type="match status" value="4"/>
</dbReference>
<dbReference type="InterPro" id="IPR000408">
    <property type="entry name" value="Reg_chr_condens"/>
</dbReference>
<name>A0A9W7GF10_9STRA</name>
<evidence type="ECO:0000256" key="1">
    <source>
        <dbReference type="ARBA" id="ARBA00005253"/>
    </source>
</evidence>
<dbReference type="Gene3D" id="2.60.120.260">
    <property type="entry name" value="Galactose-binding domain-like"/>
    <property type="match status" value="1"/>
</dbReference>
<feature type="region of interest" description="Disordered" evidence="8">
    <location>
        <begin position="1"/>
        <end position="91"/>
    </location>
</feature>
<evidence type="ECO:0000256" key="8">
    <source>
        <dbReference type="SAM" id="MobiDB-lite"/>
    </source>
</evidence>
<dbReference type="FunFam" id="1.10.238.10:FF:000178">
    <property type="entry name" value="Calmodulin-2 A"/>
    <property type="match status" value="1"/>
</dbReference>
<dbReference type="GO" id="GO:0043226">
    <property type="term" value="C:organelle"/>
    <property type="evidence" value="ECO:0007669"/>
    <property type="project" value="UniProtKB-ARBA"/>
</dbReference>
<feature type="compositionally biased region" description="Gly residues" evidence="8">
    <location>
        <begin position="1338"/>
        <end position="1348"/>
    </location>
</feature>
<feature type="repeat" description="RCC1" evidence="6">
    <location>
        <begin position="718"/>
        <end position="775"/>
    </location>
</feature>
<dbReference type="GO" id="GO:0005509">
    <property type="term" value="F:calcium ion binding"/>
    <property type="evidence" value="ECO:0007669"/>
    <property type="project" value="InterPro"/>
</dbReference>
<feature type="compositionally biased region" description="Basic and acidic residues" evidence="8">
    <location>
        <begin position="26"/>
        <end position="35"/>
    </location>
</feature>
<feature type="repeat" description="RCC1" evidence="6">
    <location>
        <begin position="776"/>
        <end position="832"/>
    </location>
</feature>
<dbReference type="Pfam" id="PF25390">
    <property type="entry name" value="WD40_RLD"/>
    <property type="match status" value="1"/>
</dbReference>
<gene>
    <name evidence="10" type="ORF">TrCOL_g6455</name>
</gene>
<dbReference type="PANTHER" id="PTHR22870">
    <property type="entry name" value="REGULATOR OF CHROMOSOME CONDENSATION"/>
    <property type="match status" value="1"/>
</dbReference>
<dbReference type="PANTHER" id="PTHR22870:SF466">
    <property type="entry name" value="ANKYRIN REPEAT-CONTAINING PROTEIN"/>
    <property type="match status" value="1"/>
</dbReference>
<dbReference type="Pfam" id="PF13499">
    <property type="entry name" value="EF-hand_7"/>
    <property type="match status" value="2"/>
</dbReference>
<dbReference type="InterPro" id="IPR009091">
    <property type="entry name" value="RCC1/BLIP-II"/>
</dbReference>
<keyword evidence="11" id="KW-1185">Reference proteome</keyword>
<keyword evidence="7" id="KW-0175">Coiled coil</keyword>
<dbReference type="InterPro" id="IPR018247">
    <property type="entry name" value="EF_Hand_1_Ca_BS"/>
</dbReference>
<feature type="domain" description="EF-hand" evidence="9">
    <location>
        <begin position="217"/>
        <end position="252"/>
    </location>
</feature>
<organism evidence="10 11">
    <name type="scientific">Triparma columacea</name>
    <dbReference type="NCBI Taxonomy" id="722753"/>
    <lineage>
        <taxon>Eukaryota</taxon>
        <taxon>Sar</taxon>
        <taxon>Stramenopiles</taxon>
        <taxon>Ochrophyta</taxon>
        <taxon>Bolidophyceae</taxon>
        <taxon>Parmales</taxon>
        <taxon>Triparmaceae</taxon>
        <taxon>Triparma</taxon>
    </lineage>
</organism>
<dbReference type="SUPFAM" id="SSF49785">
    <property type="entry name" value="Galactose-binding domain-like"/>
    <property type="match status" value="1"/>
</dbReference>
<evidence type="ECO:0000256" key="5">
    <source>
        <dbReference type="ARBA" id="ARBA00023157"/>
    </source>
</evidence>
<accession>A0A9W7GF10</accession>
<dbReference type="PROSITE" id="PS50222">
    <property type="entry name" value="EF_HAND_2"/>
    <property type="match status" value="4"/>
</dbReference>
<reference evidence="11" key="1">
    <citation type="journal article" date="2023" name="Commun. Biol.">
        <title>Genome analysis of Parmales, the sister group of diatoms, reveals the evolutionary specialization of diatoms from phago-mixotrophs to photoautotrophs.</title>
        <authorList>
            <person name="Ban H."/>
            <person name="Sato S."/>
            <person name="Yoshikawa S."/>
            <person name="Yamada K."/>
            <person name="Nakamura Y."/>
            <person name="Ichinomiya M."/>
            <person name="Sato N."/>
            <person name="Blanc-Mathieu R."/>
            <person name="Endo H."/>
            <person name="Kuwata A."/>
            <person name="Ogata H."/>
        </authorList>
    </citation>
    <scope>NUCLEOTIDE SEQUENCE [LARGE SCALE GENOMIC DNA]</scope>
</reference>
<evidence type="ECO:0000259" key="9">
    <source>
        <dbReference type="PROSITE" id="PS50222"/>
    </source>
</evidence>
<keyword evidence="5" id="KW-1015">Disulfide bond</keyword>
<keyword evidence="2" id="KW-0479">Metal-binding</keyword>
<evidence type="ECO:0000313" key="11">
    <source>
        <dbReference type="Proteomes" id="UP001165065"/>
    </source>
</evidence>
<dbReference type="PROSITE" id="PS00018">
    <property type="entry name" value="EF_HAND_1"/>
    <property type="match status" value="4"/>
</dbReference>
<dbReference type="InterPro" id="IPR008979">
    <property type="entry name" value="Galactose-bd-like_sf"/>
</dbReference>
<keyword evidence="4" id="KW-0106">Calcium</keyword>
<comment type="similarity">
    <text evidence="1">Belongs to the centrin family.</text>
</comment>
<dbReference type="OrthoDB" id="8068875at2759"/>
<dbReference type="PROSITE" id="PS00626">
    <property type="entry name" value="RCC1_2"/>
    <property type="match status" value="1"/>
</dbReference>
<dbReference type="Gene3D" id="1.10.238.10">
    <property type="entry name" value="EF-hand"/>
    <property type="match status" value="2"/>
</dbReference>